<proteinExistence type="inferred from homology"/>
<keyword evidence="2 7" id="KW-0813">Transport</keyword>
<evidence type="ECO:0000313" key="9">
    <source>
        <dbReference type="EMBL" id="MBS4197072.1"/>
    </source>
</evidence>
<dbReference type="GO" id="GO:0005886">
    <property type="term" value="C:plasma membrane"/>
    <property type="evidence" value="ECO:0007669"/>
    <property type="project" value="UniProtKB-SubCell"/>
</dbReference>
<evidence type="ECO:0000256" key="7">
    <source>
        <dbReference type="RuleBase" id="RU363032"/>
    </source>
</evidence>
<feature type="transmembrane region" description="Helical" evidence="7">
    <location>
        <begin position="207"/>
        <end position="225"/>
    </location>
</feature>
<dbReference type="Gene3D" id="1.10.3720.10">
    <property type="entry name" value="MetI-like"/>
    <property type="match status" value="1"/>
</dbReference>
<comment type="subcellular location">
    <subcellularLocation>
        <location evidence="1 7">Cell membrane</location>
        <topology evidence="1 7">Multi-pass membrane protein</topology>
    </subcellularLocation>
</comment>
<comment type="caution">
    <text evidence="9">The sequence shown here is derived from an EMBL/GenBank/DDBJ whole genome shotgun (WGS) entry which is preliminary data.</text>
</comment>
<keyword evidence="10" id="KW-1185">Reference proteome</keyword>
<dbReference type="NCBIfam" id="TIGR01097">
    <property type="entry name" value="PhnE"/>
    <property type="match status" value="1"/>
</dbReference>
<name>A0A942YHZ0_9BACI</name>
<dbReference type="Pfam" id="PF00528">
    <property type="entry name" value="BPD_transp_1"/>
    <property type="match status" value="1"/>
</dbReference>
<dbReference type="SUPFAM" id="SSF161098">
    <property type="entry name" value="MetI-like"/>
    <property type="match status" value="1"/>
</dbReference>
<dbReference type="AlphaFoldDB" id="A0A942YHZ0"/>
<comment type="similarity">
    <text evidence="7">Belongs to the binding-protein-dependent transport system permease family.</text>
</comment>
<dbReference type="PROSITE" id="PS50928">
    <property type="entry name" value="ABC_TM1"/>
    <property type="match status" value="1"/>
</dbReference>
<organism evidence="9 10">
    <name type="scientific">Lederbergia citri</name>
    <dbReference type="NCBI Taxonomy" id="2833580"/>
    <lineage>
        <taxon>Bacteria</taxon>
        <taxon>Bacillati</taxon>
        <taxon>Bacillota</taxon>
        <taxon>Bacilli</taxon>
        <taxon>Bacillales</taxon>
        <taxon>Bacillaceae</taxon>
        <taxon>Lederbergia</taxon>
    </lineage>
</organism>
<dbReference type="PANTHER" id="PTHR30043:SF1">
    <property type="entry name" value="ABC TRANSPORT SYSTEM PERMEASE PROTEIN P69"/>
    <property type="match status" value="1"/>
</dbReference>
<feature type="transmembrane region" description="Helical" evidence="7">
    <location>
        <begin position="237"/>
        <end position="255"/>
    </location>
</feature>
<protein>
    <submittedName>
        <fullName evidence="9">Phosphonate ABC transporter, permease protein PhnE</fullName>
    </submittedName>
</protein>
<evidence type="ECO:0000256" key="3">
    <source>
        <dbReference type="ARBA" id="ARBA00022475"/>
    </source>
</evidence>
<evidence type="ECO:0000256" key="5">
    <source>
        <dbReference type="ARBA" id="ARBA00022989"/>
    </source>
</evidence>
<dbReference type="InterPro" id="IPR005769">
    <property type="entry name" value="PhnE/PtxC"/>
</dbReference>
<feature type="transmembrane region" description="Helical" evidence="7">
    <location>
        <begin position="18"/>
        <end position="34"/>
    </location>
</feature>
<dbReference type="InterPro" id="IPR000515">
    <property type="entry name" value="MetI-like"/>
</dbReference>
<accession>A0A942YHZ0</accession>
<evidence type="ECO:0000256" key="6">
    <source>
        <dbReference type="ARBA" id="ARBA00023136"/>
    </source>
</evidence>
<feature type="transmembrane region" description="Helical" evidence="7">
    <location>
        <begin position="182"/>
        <end position="201"/>
    </location>
</feature>
<reference evidence="9 10" key="1">
    <citation type="submission" date="2021-05" db="EMBL/GenBank/DDBJ databases">
        <title>Novel Bacillus species.</title>
        <authorList>
            <person name="Liu G."/>
        </authorList>
    </citation>
    <scope>NUCLEOTIDE SEQUENCE [LARGE SCALE GENOMIC DNA]</scope>
    <source>
        <strain evidence="10">FJAT-49780</strain>
    </source>
</reference>
<feature type="transmembrane region" description="Helical" evidence="7">
    <location>
        <begin position="79"/>
        <end position="102"/>
    </location>
</feature>
<dbReference type="RefSeq" id="WP_213126259.1">
    <property type="nucleotide sequence ID" value="NZ_JAGYPG010000003.1"/>
</dbReference>
<keyword evidence="6 7" id="KW-0472">Membrane</keyword>
<evidence type="ECO:0000256" key="2">
    <source>
        <dbReference type="ARBA" id="ARBA00022448"/>
    </source>
</evidence>
<evidence type="ECO:0000259" key="8">
    <source>
        <dbReference type="PROSITE" id="PS50928"/>
    </source>
</evidence>
<dbReference type="CDD" id="cd06261">
    <property type="entry name" value="TM_PBP2"/>
    <property type="match status" value="1"/>
</dbReference>
<evidence type="ECO:0000256" key="4">
    <source>
        <dbReference type="ARBA" id="ARBA00022692"/>
    </source>
</evidence>
<keyword evidence="5 7" id="KW-1133">Transmembrane helix</keyword>
<feature type="domain" description="ABC transmembrane type-1" evidence="8">
    <location>
        <begin position="72"/>
        <end position="255"/>
    </location>
</feature>
<dbReference type="InterPro" id="IPR035906">
    <property type="entry name" value="MetI-like_sf"/>
</dbReference>
<sequence length="263" mass="28823">MIKQQEKIIPTPPSKQKLYLTILFMIVLFFGSAIKTSSSLTELMIGIPNMLDLLVQMFPPNLSYFGKIVPAMLETIRMALLGTTFGAIIAIPIAIFSASNIIKSTWLHYPVRAVLNLIRTIPDLLLAAIFVAIFGLGPLPGILALTIFSIGLVAKLTYEAIEAIDPGPLEAMTAVGANKVQWIFFGVVPQVMAHYISYVLYTFEVNIRAAAVLGLVGAGGIGLYYDRTLGFFEYDKTSSIIIFTLVVVLLVDYISTTLREKLI</sequence>
<gene>
    <name evidence="9" type="primary">phnE</name>
    <name evidence="9" type="ORF">KHA97_18630</name>
</gene>
<dbReference type="EMBL" id="JAGYPG010000003">
    <property type="protein sequence ID" value="MBS4197072.1"/>
    <property type="molecule type" value="Genomic_DNA"/>
</dbReference>
<dbReference type="PANTHER" id="PTHR30043">
    <property type="entry name" value="PHOSPHONATES TRANSPORT SYSTEM PERMEASE PROTEIN"/>
    <property type="match status" value="1"/>
</dbReference>
<evidence type="ECO:0000256" key="1">
    <source>
        <dbReference type="ARBA" id="ARBA00004651"/>
    </source>
</evidence>
<evidence type="ECO:0000313" key="10">
    <source>
        <dbReference type="Proteomes" id="UP000681414"/>
    </source>
</evidence>
<dbReference type="Proteomes" id="UP000681414">
    <property type="component" value="Unassembled WGS sequence"/>
</dbReference>
<keyword evidence="3" id="KW-1003">Cell membrane</keyword>
<keyword evidence="4 7" id="KW-0812">Transmembrane</keyword>
<dbReference type="GO" id="GO:0015416">
    <property type="term" value="F:ABC-type phosphonate transporter activity"/>
    <property type="evidence" value="ECO:0007669"/>
    <property type="project" value="InterPro"/>
</dbReference>